<comment type="caution">
    <text evidence="3">The sequence shown here is derived from an EMBL/GenBank/DDBJ whole genome shotgun (WGS) entry which is preliminary data.</text>
</comment>
<keyword evidence="4" id="KW-1185">Reference proteome</keyword>
<dbReference type="GeneID" id="98119695"/>
<dbReference type="Proteomes" id="UP001610728">
    <property type="component" value="Unassembled WGS sequence"/>
</dbReference>
<evidence type="ECO:0000256" key="2">
    <source>
        <dbReference type="SAM" id="Phobius"/>
    </source>
</evidence>
<feature type="region of interest" description="Disordered" evidence="1">
    <location>
        <begin position="1"/>
        <end position="23"/>
    </location>
</feature>
<keyword evidence="2" id="KW-0812">Transmembrane</keyword>
<feature type="compositionally biased region" description="Basic and acidic residues" evidence="1">
    <location>
        <begin position="1"/>
        <end position="10"/>
    </location>
</feature>
<keyword evidence="2" id="KW-0472">Membrane</keyword>
<feature type="transmembrane region" description="Helical" evidence="2">
    <location>
        <begin position="145"/>
        <end position="168"/>
    </location>
</feature>
<evidence type="ECO:0000256" key="1">
    <source>
        <dbReference type="SAM" id="MobiDB-lite"/>
    </source>
</evidence>
<evidence type="ECO:0008006" key="5">
    <source>
        <dbReference type="Google" id="ProtNLM"/>
    </source>
</evidence>
<name>A0ABR4MDX2_9PEZI</name>
<proteinExistence type="predicted"/>
<evidence type="ECO:0000313" key="3">
    <source>
        <dbReference type="EMBL" id="KAL2886469.1"/>
    </source>
</evidence>
<dbReference type="RefSeq" id="XP_070857649.1">
    <property type="nucleotide sequence ID" value="XM_071003911.1"/>
</dbReference>
<accession>A0ABR4MDX2</accession>
<dbReference type="EMBL" id="JABSNW010000006">
    <property type="protein sequence ID" value="KAL2886469.1"/>
    <property type="molecule type" value="Genomic_DNA"/>
</dbReference>
<organism evidence="3 4">
    <name type="scientific">Ceratocystis lukuohia</name>
    <dbReference type="NCBI Taxonomy" id="2019550"/>
    <lineage>
        <taxon>Eukaryota</taxon>
        <taxon>Fungi</taxon>
        <taxon>Dikarya</taxon>
        <taxon>Ascomycota</taxon>
        <taxon>Pezizomycotina</taxon>
        <taxon>Sordariomycetes</taxon>
        <taxon>Hypocreomycetidae</taxon>
        <taxon>Microascales</taxon>
        <taxon>Ceratocystidaceae</taxon>
        <taxon>Ceratocystis</taxon>
    </lineage>
</organism>
<sequence length="393" mass="44941">MAPEHTERDITSGTLPPTRRTQKKPYPDFCPFYDRNPDKHGHCLGLHFSRHWDLEQHLARSHVFRSDCCNKPFASDVLRDKHMRNEFPCTPQEARRIEASAEKVLKKDLREHREGQDKTSKITSLYKRLFDDAPKGRMQFPFPPILLLIYYAVTAIIFVLLWSSLIILSRELPIQLSPKFIHELLMAFTSFDLQSVDPFIELMIEMPKAHSSKEGLNVSLQGMIRQLFRDSDTNLEDAMTHGTLPAAFQEMGGVLSSQVRKVLNDNPDQLALIRKYLKTVLQDNDHMFGQAYQGDETQHHTSDHDPAVIISLGTCPMNLDDCGPQWKRGNSGLYNEMEMDTSPPTAPDMSDDNLPCQFQGSFPAIEMNYDIEEPSPGWPNFDFAGEFNINAPF</sequence>
<protein>
    <recommendedName>
        <fullName evidence="5">C2H2-type domain-containing protein</fullName>
    </recommendedName>
</protein>
<evidence type="ECO:0000313" key="4">
    <source>
        <dbReference type="Proteomes" id="UP001610728"/>
    </source>
</evidence>
<keyword evidence="2" id="KW-1133">Transmembrane helix</keyword>
<gene>
    <name evidence="3" type="ORF">HOO65_060299</name>
</gene>
<reference evidence="3 4" key="1">
    <citation type="submission" date="2020-05" db="EMBL/GenBank/DDBJ databases">
        <title>Ceratocystis lukuohia genome.</title>
        <authorList>
            <person name="Harrington T.C."/>
            <person name="Kim K."/>
            <person name="Mayers C.G."/>
        </authorList>
    </citation>
    <scope>NUCLEOTIDE SEQUENCE [LARGE SCALE GENOMIC DNA]</scope>
    <source>
        <strain evidence="3 4">C4212</strain>
    </source>
</reference>